<evidence type="ECO:0000313" key="1">
    <source>
        <dbReference type="EMBL" id="GMI90841.1"/>
    </source>
</evidence>
<dbReference type="EMBL" id="BSYR01000024">
    <property type="protein sequence ID" value="GMI90841.1"/>
    <property type="molecule type" value="Genomic_DNA"/>
</dbReference>
<dbReference type="AlphaFoldDB" id="A0A9W7I8K7"/>
<dbReference type="Proteomes" id="UP001165190">
    <property type="component" value="Unassembled WGS sequence"/>
</dbReference>
<organism evidence="1 2">
    <name type="scientific">Hibiscus trionum</name>
    <name type="common">Flower of an hour</name>
    <dbReference type="NCBI Taxonomy" id="183268"/>
    <lineage>
        <taxon>Eukaryota</taxon>
        <taxon>Viridiplantae</taxon>
        <taxon>Streptophyta</taxon>
        <taxon>Embryophyta</taxon>
        <taxon>Tracheophyta</taxon>
        <taxon>Spermatophyta</taxon>
        <taxon>Magnoliopsida</taxon>
        <taxon>eudicotyledons</taxon>
        <taxon>Gunneridae</taxon>
        <taxon>Pentapetalae</taxon>
        <taxon>rosids</taxon>
        <taxon>malvids</taxon>
        <taxon>Malvales</taxon>
        <taxon>Malvaceae</taxon>
        <taxon>Malvoideae</taxon>
        <taxon>Hibiscus</taxon>
    </lineage>
</organism>
<reference evidence="1" key="1">
    <citation type="submission" date="2023-05" db="EMBL/GenBank/DDBJ databases">
        <title>Genome and transcriptome analyses reveal genes involved in the formation of fine ridges on petal epidermal cells in Hibiscus trionum.</title>
        <authorList>
            <person name="Koshimizu S."/>
            <person name="Masuda S."/>
            <person name="Ishii T."/>
            <person name="Shirasu K."/>
            <person name="Hoshino A."/>
            <person name="Arita M."/>
        </authorList>
    </citation>
    <scope>NUCLEOTIDE SEQUENCE</scope>
    <source>
        <strain evidence="1">Hamamatsu line</strain>
    </source>
</reference>
<sequence>MKGKKDQRKSKVKLFCGVACSIYLSRETDKTGSRSANPKIHANFQIFRVPISVLKFSNQINPNSVVKCLEN</sequence>
<accession>A0A9W7I8K7</accession>
<comment type="caution">
    <text evidence="1">The sequence shown here is derived from an EMBL/GenBank/DDBJ whole genome shotgun (WGS) entry which is preliminary data.</text>
</comment>
<proteinExistence type="predicted"/>
<protein>
    <submittedName>
        <fullName evidence="1">Uncharacterized protein</fullName>
    </submittedName>
</protein>
<gene>
    <name evidence="1" type="ORF">HRI_002753400</name>
</gene>
<name>A0A9W7I8K7_HIBTR</name>
<keyword evidence="2" id="KW-1185">Reference proteome</keyword>
<evidence type="ECO:0000313" key="2">
    <source>
        <dbReference type="Proteomes" id="UP001165190"/>
    </source>
</evidence>